<accession>A0ABD1V456</accession>
<dbReference type="Proteomes" id="UP001604336">
    <property type="component" value="Unassembled WGS sequence"/>
</dbReference>
<gene>
    <name evidence="1" type="ORF">Adt_04729</name>
</gene>
<proteinExistence type="predicted"/>
<evidence type="ECO:0000313" key="1">
    <source>
        <dbReference type="EMBL" id="KAL2531378.1"/>
    </source>
</evidence>
<comment type="caution">
    <text evidence="1">The sequence shown here is derived from an EMBL/GenBank/DDBJ whole genome shotgun (WGS) entry which is preliminary data.</text>
</comment>
<reference evidence="2" key="1">
    <citation type="submission" date="2024-07" db="EMBL/GenBank/DDBJ databases">
        <title>Two chromosome-level genome assemblies of Korean endemic species Abeliophyllum distichum and Forsythia ovata (Oleaceae).</title>
        <authorList>
            <person name="Jang H."/>
        </authorList>
    </citation>
    <scope>NUCLEOTIDE SEQUENCE [LARGE SCALE GENOMIC DNA]</scope>
</reference>
<evidence type="ECO:0000313" key="2">
    <source>
        <dbReference type="Proteomes" id="UP001604336"/>
    </source>
</evidence>
<organism evidence="1 2">
    <name type="scientific">Abeliophyllum distichum</name>
    <dbReference type="NCBI Taxonomy" id="126358"/>
    <lineage>
        <taxon>Eukaryota</taxon>
        <taxon>Viridiplantae</taxon>
        <taxon>Streptophyta</taxon>
        <taxon>Embryophyta</taxon>
        <taxon>Tracheophyta</taxon>
        <taxon>Spermatophyta</taxon>
        <taxon>Magnoliopsida</taxon>
        <taxon>eudicotyledons</taxon>
        <taxon>Gunneridae</taxon>
        <taxon>Pentapetalae</taxon>
        <taxon>asterids</taxon>
        <taxon>lamiids</taxon>
        <taxon>Lamiales</taxon>
        <taxon>Oleaceae</taxon>
        <taxon>Forsythieae</taxon>
        <taxon>Abeliophyllum</taxon>
    </lineage>
</organism>
<sequence length="157" mass="18179">MVVTATSWIMGLSDSMTVGLPLSRSKRKKCCATWRSLRSVQLRKIRTRKKTIEVVQYLLDKATAASKKKDGEIDQLHKKVDQLRRGLEIADDEAITKYKASTKYHSCMHMHGAESLKAAINMTKEWLVDEHSEISPNEFDKYLKKCRAVDWLLRRLR</sequence>
<dbReference type="EMBL" id="JBFOLK010000002">
    <property type="protein sequence ID" value="KAL2531378.1"/>
    <property type="molecule type" value="Genomic_DNA"/>
</dbReference>
<name>A0ABD1V456_9LAMI</name>
<dbReference type="AlphaFoldDB" id="A0ABD1V456"/>
<keyword evidence="2" id="KW-1185">Reference proteome</keyword>
<protein>
    <submittedName>
        <fullName evidence="1">Uncharacterized protein</fullName>
    </submittedName>
</protein>